<evidence type="ECO:0000313" key="3">
    <source>
        <dbReference type="Proteomes" id="UP000054538"/>
    </source>
</evidence>
<evidence type="ECO:0000313" key="2">
    <source>
        <dbReference type="EMBL" id="KIK98671.1"/>
    </source>
</evidence>
<name>A0A0D0E3B1_9AGAM</name>
<keyword evidence="3" id="KW-1185">Reference proteome</keyword>
<protein>
    <submittedName>
        <fullName evidence="2">Uncharacterized protein</fullName>
    </submittedName>
</protein>
<gene>
    <name evidence="2" type="ORF">PAXRUDRAFT_823642</name>
</gene>
<dbReference type="AlphaFoldDB" id="A0A0D0E3B1"/>
<sequence length="283" mass="32027">MPESSPLFPCLIENYSGLKLQYPTEGRRRWRLRVAQQFWSSVQSAKSLPLPLHGDVLTDVTVPMTANFVTDNDPLDVISSQLPQLGLILRTDFSDQNAWLAFCARLQEGEKEFAAESDDRGMQEAPDQGNSDDEDDEDPPPIFHLIDPTSPQERESLAHISNLTALHLFNDVDVRSAPSPPQGTRRISPPNRLVDRHGWQEIYLGKNIWIYDTKSNVDQCVRVVSQSADMYGTATGDSWRARVSHICELQVNLFSGSLKIDFGGLDRWDSSERQRNMKEAERD</sequence>
<evidence type="ECO:0000256" key="1">
    <source>
        <dbReference type="SAM" id="MobiDB-lite"/>
    </source>
</evidence>
<reference evidence="3" key="2">
    <citation type="submission" date="2015-01" db="EMBL/GenBank/DDBJ databases">
        <title>Evolutionary Origins and Diversification of the Mycorrhizal Mutualists.</title>
        <authorList>
            <consortium name="DOE Joint Genome Institute"/>
            <consortium name="Mycorrhizal Genomics Consortium"/>
            <person name="Kohler A."/>
            <person name="Kuo A."/>
            <person name="Nagy L.G."/>
            <person name="Floudas D."/>
            <person name="Copeland A."/>
            <person name="Barry K.W."/>
            <person name="Cichocki N."/>
            <person name="Veneault-Fourrey C."/>
            <person name="LaButti K."/>
            <person name="Lindquist E.A."/>
            <person name="Lipzen A."/>
            <person name="Lundell T."/>
            <person name="Morin E."/>
            <person name="Murat C."/>
            <person name="Riley R."/>
            <person name="Ohm R."/>
            <person name="Sun H."/>
            <person name="Tunlid A."/>
            <person name="Henrissat B."/>
            <person name="Grigoriev I.V."/>
            <person name="Hibbett D.S."/>
            <person name="Martin F."/>
        </authorList>
    </citation>
    <scope>NUCLEOTIDE SEQUENCE [LARGE SCALE GENOMIC DNA]</scope>
    <source>
        <strain evidence="3">Ve08.2h10</strain>
    </source>
</reference>
<dbReference type="InParanoid" id="A0A0D0E3B1"/>
<dbReference type="Proteomes" id="UP000054538">
    <property type="component" value="Unassembled WGS sequence"/>
</dbReference>
<feature type="compositionally biased region" description="Basic and acidic residues" evidence="1">
    <location>
        <begin position="112"/>
        <end position="122"/>
    </location>
</feature>
<accession>A0A0D0E3B1</accession>
<feature type="compositionally biased region" description="Acidic residues" evidence="1">
    <location>
        <begin position="130"/>
        <end position="139"/>
    </location>
</feature>
<reference evidence="2 3" key="1">
    <citation type="submission" date="2014-04" db="EMBL/GenBank/DDBJ databases">
        <authorList>
            <consortium name="DOE Joint Genome Institute"/>
            <person name="Kuo A."/>
            <person name="Kohler A."/>
            <person name="Jargeat P."/>
            <person name="Nagy L.G."/>
            <person name="Floudas D."/>
            <person name="Copeland A."/>
            <person name="Barry K.W."/>
            <person name="Cichocki N."/>
            <person name="Veneault-Fourrey C."/>
            <person name="LaButti K."/>
            <person name="Lindquist E.A."/>
            <person name="Lipzen A."/>
            <person name="Lundell T."/>
            <person name="Morin E."/>
            <person name="Murat C."/>
            <person name="Sun H."/>
            <person name="Tunlid A."/>
            <person name="Henrissat B."/>
            <person name="Grigoriev I.V."/>
            <person name="Hibbett D.S."/>
            <person name="Martin F."/>
            <person name="Nordberg H.P."/>
            <person name="Cantor M.N."/>
            <person name="Hua S.X."/>
        </authorList>
    </citation>
    <scope>NUCLEOTIDE SEQUENCE [LARGE SCALE GENOMIC DNA]</scope>
    <source>
        <strain evidence="2 3">Ve08.2h10</strain>
    </source>
</reference>
<feature type="region of interest" description="Disordered" evidence="1">
    <location>
        <begin position="112"/>
        <end position="148"/>
    </location>
</feature>
<dbReference type="OrthoDB" id="204784at2759"/>
<dbReference type="HOGENOM" id="CLU_086246_0_0_1"/>
<dbReference type="EMBL" id="KN824885">
    <property type="protein sequence ID" value="KIK98671.1"/>
    <property type="molecule type" value="Genomic_DNA"/>
</dbReference>
<proteinExistence type="predicted"/>
<organism evidence="2 3">
    <name type="scientific">Paxillus rubicundulus Ve08.2h10</name>
    <dbReference type="NCBI Taxonomy" id="930991"/>
    <lineage>
        <taxon>Eukaryota</taxon>
        <taxon>Fungi</taxon>
        <taxon>Dikarya</taxon>
        <taxon>Basidiomycota</taxon>
        <taxon>Agaricomycotina</taxon>
        <taxon>Agaricomycetes</taxon>
        <taxon>Agaricomycetidae</taxon>
        <taxon>Boletales</taxon>
        <taxon>Paxilineae</taxon>
        <taxon>Paxillaceae</taxon>
        <taxon>Paxillus</taxon>
    </lineage>
</organism>
<dbReference type="STRING" id="930991.A0A0D0E3B1"/>